<accession>A0AB38FUA0</accession>
<dbReference type="InterPro" id="IPR013425">
    <property type="entry name" value="Autotrns_rpt"/>
</dbReference>
<comment type="caution">
    <text evidence="5">The sequence shown here is derived from an EMBL/GenBank/DDBJ whole genome shotgun (WGS) entry which is preliminary data.</text>
</comment>
<name>A0AB38FUA0_9ENTR</name>
<reference evidence="5 6" key="1">
    <citation type="submission" date="2018-06" db="EMBL/GenBank/DDBJ databases">
        <authorList>
            <consortium name="Pathogen Informatics"/>
            <person name="Doyle S."/>
        </authorList>
    </citation>
    <scope>NUCLEOTIDE SEQUENCE [LARGE SCALE GENOMIC DNA]</scope>
    <source>
        <strain evidence="5 6">NCTC11967</strain>
    </source>
</reference>
<gene>
    <name evidence="5" type="primary">icsA_2</name>
    <name evidence="5" type="ORF">NCTC11967_01305</name>
</gene>
<dbReference type="InterPro" id="IPR012332">
    <property type="entry name" value="Autotransporter_pectin_lyase_C"/>
</dbReference>
<dbReference type="InterPro" id="IPR005546">
    <property type="entry name" value="Autotransporte_beta"/>
</dbReference>
<dbReference type="CDD" id="cd01344">
    <property type="entry name" value="PL2_Passenger_AT"/>
    <property type="match status" value="1"/>
</dbReference>
<evidence type="ECO:0000256" key="1">
    <source>
        <dbReference type="ARBA" id="ARBA00022729"/>
    </source>
</evidence>
<keyword evidence="1" id="KW-0732">Signal</keyword>
<dbReference type="SMART" id="SM00869">
    <property type="entry name" value="Autotransporter"/>
    <property type="match status" value="1"/>
</dbReference>
<proteinExistence type="predicted"/>
<dbReference type="EMBL" id="UAVL01000002">
    <property type="protein sequence ID" value="SQA62326.1"/>
    <property type="molecule type" value="Genomic_DNA"/>
</dbReference>
<dbReference type="InterPro" id="IPR036709">
    <property type="entry name" value="Autotransporte_beta_dom_sf"/>
</dbReference>
<keyword evidence="2" id="KW-0843">Virulence</keyword>
<organism evidence="5 6">
    <name type="scientific">Yokenella regensburgei</name>
    <dbReference type="NCBI Taxonomy" id="158877"/>
    <lineage>
        <taxon>Bacteria</taxon>
        <taxon>Pseudomonadati</taxon>
        <taxon>Pseudomonadota</taxon>
        <taxon>Gammaproteobacteria</taxon>
        <taxon>Enterobacterales</taxon>
        <taxon>Enterobacteriaceae</taxon>
        <taxon>Yokenella</taxon>
    </lineage>
</organism>
<evidence type="ECO:0000313" key="6">
    <source>
        <dbReference type="Proteomes" id="UP000251313"/>
    </source>
</evidence>
<dbReference type="Gene3D" id="2.160.20.20">
    <property type="match status" value="1"/>
</dbReference>
<keyword evidence="3" id="KW-0812">Transmembrane</keyword>
<dbReference type="PANTHER" id="PTHR12338:SF5">
    <property type="entry name" value="ANTIGEN 43-RELATED"/>
    <property type="match status" value="1"/>
</dbReference>
<dbReference type="SUPFAM" id="SSF51126">
    <property type="entry name" value="Pectin lyase-like"/>
    <property type="match status" value="1"/>
</dbReference>
<dbReference type="Pfam" id="PF18883">
    <property type="entry name" value="AC_1"/>
    <property type="match status" value="1"/>
</dbReference>
<dbReference type="PROSITE" id="PS51208">
    <property type="entry name" value="AUTOTRANSPORTER"/>
    <property type="match status" value="1"/>
</dbReference>
<dbReference type="GO" id="GO:0019867">
    <property type="term" value="C:outer membrane"/>
    <property type="evidence" value="ECO:0007669"/>
    <property type="project" value="InterPro"/>
</dbReference>
<evidence type="ECO:0000256" key="2">
    <source>
        <dbReference type="ARBA" id="ARBA00023026"/>
    </source>
</evidence>
<dbReference type="InterPro" id="IPR030895">
    <property type="entry name" value="T5SS_PEPC_rpt"/>
</dbReference>
<protein>
    <submittedName>
        <fullName evidence="5">Outer membrane protein IcsA autotransporter</fullName>
    </submittedName>
</protein>
<dbReference type="InterPro" id="IPR043990">
    <property type="entry name" value="AC_1"/>
</dbReference>
<feature type="transmembrane region" description="Helical" evidence="3">
    <location>
        <begin position="53"/>
        <end position="74"/>
    </location>
</feature>
<evidence type="ECO:0000256" key="3">
    <source>
        <dbReference type="SAM" id="Phobius"/>
    </source>
</evidence>
<dbReference type="Proteomes" id="UP000251313">
    <property type="component" value="Unassembled WGS sequence"/>
</dbReference>
<dbReference type="Pfam" id="PF12951">
    <property type="entry name" value="PATR"/>
    <property type="match status" value="3"/>
</dbReference>
<dbReference type="InterPro" id="IPR011050">
    <property type="entry name" value="Pectin_lyase_fold/virulence"/>
</dbReference>
<dbReference type="NCBIfam" id="TIGR01414">
    <property type="entry name" value="autotrans_barl"/>
    <property type="match status" value="1"/>
</dbReference>
<dbReference type="PANTHER" id="PTHR12338">
    <property type="entry name" value="AUTOTRANSPORTER"/>
    <property type="match status" value="1"/>
</dbReference>
<feature type="domain" description="Autotransporter" evidence="4">
    <location>
        <begin position="1677"/>
        <end position="1965"/>
    </location>
</feature>
<dbReference type="InterPro" id="IPR006315">
    <property type="entry name" value="OM_autotransptr_brl_dom"/>
</dbReference>
<dbReference type="NCBIfam" id="TIGR04393">
    <property type="entry name" value="rpt_T5SS_PEPC"/>
    <property type="match status" value="7"/>
</dbReference>
<dbReference type="SUPFAM" id="SSF103515">
    <property type="entry name" value="Autotransporter"/>
    <property type="match status" value="1"/>
</dbReference>
<dbReference type="InterPro" id="IPR050909">
    <property type="entry name" value="Bact_Autotransporter_VF"/>
</dbReference>
<dbReference type="Pfam" id="PF13018">
    <property type="entry name" value="ESPR"/>
    <property type="match status" value="1"/>
</dbReference>
<evidence type="ECO:0000259" key="4">
    <source>
        <dbReference type="PROSITE" id="PS51208"/>
    </source>
</evidence>
<dbReference type="NCBIfam" id="TIGR02601">
    <property type="entry name" value="autotrns_rpt"/>
    <property type="match status" value="1"/>
</dbReference>
<keyword evidence="3" id="KW-0472">Membrane</keyword>
<dbReference type="InterPro" id="IPR024973">
    <property type="entry name" value="ESPR"/>
</dbReference>
<keyword evidence="3" id="KW-1133">Transmembrane helix</keyword>
<evidence type="ECO:0000313" key="5">
    <source>
        <dbReference type="EMBL" id="SQA62326.1"/>
    </source>
</evidence>
<sequence>MNKCYQVVWNSTLRILQVCSELVIGKRSASSVTRTVSVSTHSRGKYISFPSRVSLLFLPILLALSGIASADLTVDSSLGNNPLLVTQSNGIANAGNVIVGNSSGGSGVLNVSDGGSVAAASVKVGDTAGSTGVINIDGTGSSFTTGNGLVVGNAGTGTITLTNGAVLSSNSMSSLIGSRAGGNGKVTVSSGSTWNNTVPLVVGQLGTGALNILTGGTVTGSGMTIGGQTTGGGKGVVNVTGLGSVLDFLGITVGGGHDTGTGTLTIADSGVVNTTRGWNDYVSNGTVTIDGVGSRWDSTSLIVGLGGVGGPGTLILTNGAVMTDTTATVGNTTSDVAEVSSDSVWSTSGALTVGNLDTGIININTSGTVNAGTTTLGSLNTGSGTVNVNGVRAVMNTTALVTGASGQGRLTITDGGVVNTAGAGVGTGITGSAAGSTGIVTVDGAGSRWNLTGRLVTGAAGTGTMTLANAASVTSWGGIVGDTGKGLGTVDVSTGAMWDSTVLSSGISAALTVGNAATGTLNIHDGGKADSASIILGNAVTGDGSVTVDGPGSVLNADNLMVGQSGTGSLVITNGGVVDSRVITSTAGVGVGSTGTVVVDGAGSQWLTKTLFVGDSGTSTMTLTDGALLQTDGGGTIGKSAGGIGTVNVSSGAVWNSAMNVIEVGSAGTGSLNINAGGTVNTDSFAVGTVAGGKGAVVVDGTDAVLNTGVASAPIWAVGYMGTGEVQIRNGGLMTSKGGTIGQFAGSDGIVTVSCGGQWTVDASSSGSSLITVGDTGTGMFTLSNGGMLAITGSMPGVVSISQKAGSSGTLNIGAAHGEAATGAGFITGADSVNMGAGSGAMVFNHTETDPTTAGGYQFTPVITGNGTVIQDAGHTVLRAENTFSGATQVNGGTLTTTLQSNTGNTGLGTSTVNIASPGTLEVAGATTDGTGNFTFSNVLTGNGLLSVGLASADDIFSFDSSTGTAFTGTVELKDSTFALSGGSAAALARAMLMTSTGNTTTVGDGEQTTGGLTFAGGKMVFNATAPEQKVAASHLTTGKLDASGTGTVQISVPAPYVPGHDTATTASLMTQDDTNIGLELVSASQVTGSGGSLMLQDQNGNTISDATEVDIAQGGNTVAKGTYDYRLTTAGASGNQDGLYVNYGLTELDILQGQTLTLDGTPGATGAAADQSARITGSGNLAISTTGGDVLSLSDGDNDYTGSTTVLSGTLRTDADGALGNTSELHIYSTAKADLNGTEQTVGQLAADAGSVLDINGGSLSLTDGGYSNGSLTGAGSLNVGGGTLTIDGANSSLRATTAISSGAEVVINNAQGAGTGDIVDNGTLTLDGVTGTLANNISGTGSVDATNTTETMLTGDNGGFSGLFTIDDGSSLTVSEQNNLGTATVNDNGLLTVDTASDWTLSNSVSGSGGLTKSGTGTLTLTAESGAYTGTTNISAGTLALGSDADSAVDMAGSLVNVHDGASFTGYGSTAGDVDVMQGGTMQMNDFTVGDNLTNSGAVLLNHDGGQPGNQLTVNGNYTGNDGLMVFNTTLGGDDSPTDKLTVHGDTSGNTRVDVNNVGGSGAQTINGIELVQVDGNSAGNFGLTNGTVEAGAYVYTLAKGTDDAAKNWYLTSKWNGAVPPQDQDNPPVVDPTAPDALRPEAGSYISNIAAANTLFGHRLHDRPDTSLYADAQHNGDGNTSLWMRHVGGHERSSAGDGQLKTQSNRYVLQLGGDIARWSSDGLDRWHLGVMGGYANEHSNTRSSKAGYGSDGRISGYSAGLYGTWYQNEADKAGAYVDSWMLYNWFDNTVEADNRGSDSYDSKGLTASLEVGYTLKAGEFSGSQGTLNSWYVQPQAQVMWMGVKADSHTRNDGTRVGSEGDGNIQTRLGVRTYLSSHHKMDDGKQREFQPFVEVNWLHNTETFGVKMDGTTVNRDGARNLGEVRTGVEGRLNDRLSVWGNVGVQMGDKGYSDTQGMLGVKYSW</sequence>
<dbReference type="Gene3D" id="2.40.128.130">
    <property type="entry name" value="Autotransporter beta-domain"/>
    <property type="match status" value="1"/>
</dbReference>